<feature type="compositionally biased region" description="Polar residues" evidence="11">
    <location>
        <begin position="1241"/>
        <end position="1255"/>
    </location>
</feature>
<feature type="compositionally biased region" description="Basic residues" evidence="11">
    <location>
        <begin position="355"/>
        <end position="389"/>
    </location>
</feature>
<dbReference type="Pfam" id="PF00397">
    <property type="entry name" value="WW"/>
    <property type="match status" value="1"/>
</dbReference>
<evidence type="ECO:0000259" key="15">
    <source>
        <dbReference type="PROSITE" id="PS51215"/>
    </source>
</evidence>
<evidence type="ECO:0000256" key="7">
    <source>
        <dbReference type="ARBA" id="ARBA00022691"/>
    </source>
</evidence>
<dbReference type="PANTHER" id="PTHR46711">
    <property type="entry name" value="HISTONE-LYSINE N-METHYLTRANSFERASE SETD2"/>
    <property type="match status" value="1"/>
</dbReference>
<evidence type="ECO:0000256" key="8">
    <source>
        <dbReference type="ARBA" id="ARBA00023015"/>
    </source>
</evidence>
<feature type="domain" description="SET" evidence="13">
    <location>
        <begin position="954"/>
        <end position="1072"/>
    </location>
</feature>
<evidence type="ECO:0000256" key="2">
    <source>
        <dbReference type="ARBA" id="ARBA00004286"/>
    </source>
</evidence>
<feature type="compositionally biased region" description="Polar residues" evidence="11">
    <location>
        <begin position="1386"/>
        <end position="1396"/>
    </location>
</feature>
<feature type="compositionally biased region" description="Low complexity" evidence="11">
    <location>
        <begin position="612"/>
        <end position="629"/>
    </location>
</feature>
<comment type="subcellular location">
    <subcellularLocation>
        <location evidence="2">Chromosome</location>
    </subcellularLocation>
    <subcellularLocation>
        <location evidence="1">Nucleus</location>
    </subcellularLocation>
</comment>
<dbReference type="InterPro" id="IPR046341">
    <property type="entry name" value="SET_dom_sf"/>
</dbReference>
<dbReference type="SMART" id="SM00317">
    <property type="entry name" value="SET"/>
    <property type="match status" value="1"/>
</dbReference>
<dbReference type="Pfam" id="PF17907">
    <property type="entry name" value="AWS"/>
    <property type="match status" value="1"/>
</dbReference>
<feature type="compositionally biased region" description="Basic and acidic residues" evidence="11">
    <location>
        <begin position="345"/>
        <end position="354"/>
    </location>
</feature>
<evidence type="ECO:0000256" key="3">
    <source>
        <dbReference type="ARBA" id="ARBA00012178"/>
    </source>
</evidence>
<dbReference type="InterPro" id="IPR001214">
    <property type="entry name" value="SET_dom"/>
</dbReference>
<dbReference type="OrthoDB" id="422362at2759"/>
<evidence type="ECO:0000256" key="1">
    <source>
        <dbReference type="ARBA" id="ARBA00004123"/>
    </source>
</evidence>
<dbReference type="SMART" id="SM00570">
    <property type="entry name" value="AWS"/>
    <property type="match status" value="1"/>
</dbReference>
<dbReference type="Proteomes" id="UP000748531">
    <property type="component" value="Unassembled WGS sequence"/>
</dbReference>
<proteinExistence type="predicted"/>
<feature type="region of interest" description="Disordered" evidence="11">
    <location>
        <begin position="712"/>
        <end position="748"/>
    </location>
</feature>
<dbReference type="InterPro" id="IPR042294">
    <property type="entry name" value="SETD2_animal"/>
</dbReference>
<feature type="compositionally biased region" description="Basic and acidic residues" evidence="11">
    <location>
        <begin position="454"/>
        <end position="474"/>
    </location>
</feature>
<dbReference type="Pfam" id="PF08236">
    <property type="entry name" value="SRI"/>
    <property type="match status" value="1"/>
</dbReference>
<dbReference type="PANTHER" id="PTHR46711:SF1">
    <property type="entry name" value="HISTONE-LYSINE N-METHYLTRANSFERASE SETD2"/>
    <property type="match status" value="1"/>
</dbReference>
<feature type="region of interest" description="Disordered" evidence="11">
    <location>
        <begin position="1241"/>
        <end position="1265"/>
    </location>
</feature>
<reference evidence="16" key="1">
    <citation type="submission" date="2019-05" db="EMBL/GenBank/DDBJ databases">
        <title>Annotation for the trematode Paragonimus heterotremus.</title>
        <authorList>
            <person name="Choi Y.-J."/>
        </authorList>
    </citation>
    <scope>NUCLEOTIDE SEQUENCE</scope>
    <source>
        <strain evidence="16">LC</strain>
    </source>
</reference>
<evidence type="ECO:0000256" key="11">
    <source>
        <dbReference type="SAM" id="MobiDB-lite"/>
    </source>
</evidence>
<evidence type="ECO:0000313" key="17">
    <source>
        <dbReference type="Proteomes" id="UP000748531"/>
    </source>
</evidence>
<name>A0A8J4WG28_9TREM</name>
<sequence length="1794" mass="198199">MEYDPASPTDELEDVPDSLDISAIPLPDNTENLENTTTDLCDIPLPPSDLKASDIPLPPSTVESRIDYSKECDPYQQTVAQSSAVEHVEIDSPAGPLKFSLRIHQKPLSGQENSSESSGIFESTKDLKNDEPRSMPKLQALMKRSKPSQLPVGVLPSKTKLPAPEVKTELFLPSKETEVNGAAEAVAITSSTSAIAAVLSLSSSLQSTESSGNLSSTVKDVNALAHFSSVPPGQESLSFRLDNSASVLSGISNPVMNSTVSMPSVIVTTSSISHIPNLMSLSVQPVPSVTLTQGGAGLTADAAVVLRQSKMSIANMQYVNPQKLRSAQMIATPLIANPAIAAQPHHNEESQKSRDNRRRSISRRRSRSRSRSRSGRRSSPTRRSRRRHSSSSSSSTPPRFSARRYTRRSRSRHGSEERYSRGHAYPRNRGRDRRDFDRRRERFDGSSARRTSRDRRVDSDRRMNSRSSPVDKDRRARRFSGSRDRSEKIKVSRKSPIKEDKGSHREKERPKRFNDSDRKSTEIKKDHQHSEKARAVEKSKADSNKSRLEPPKSTRTPVVDGIIRKSDRLKERPRSDSSYESDSSESSTSSKSPSPKQRKHADKAETSVVMLESENSSTSRESSASSESETVQHGVATPDHESDPSPTHSLSTRESELINVLQSKDAGIGLVVGNKNEPISPLVLLSADALGSSSDDEASSTVINVVDDAVQDGSTESSSAERIALSKSSHDSVTVSGGDNPDAISPTTPVSRLDAVSHPAIKLTVDDFPAAKVVSNDLSSNVSSVSPAEVRNYSSHGNSQAKYDLRQRKLRRSEDIHQQLQALVSNMRADFLRLSEPSCDVFAAFPDAPKPEYLHIIDNDYSSIDRLNSMMTPARQDGLPAARLLGSVGMFGSLTQHEMRHWVCDCTMPSFEEFTLGIACGPGCINRALNIECGPSCPAGNFCSNRQFQERLYAPTEPFYSGPGKGWGLRSTSLIEKNAFILEYVGEVINFAEFRRRVRRYERLGHSHHYFMALETDRFIDAGTKGNWARFVNHSCEPNCVTQKWSVDGKIRIGFFAREHIPPGEEITIDYQFVQFGASEQKCYCGTASCSGIMGSVNKNLQEKVRLKDTAVIERRVMQLLQRDAFKQAEDITLLLQVMVQECLTRYTRLELLKRLVVTDSVACLKLFRQYNGLDMLAAFMCDAAPDDWELKRQILVCLNKIPVSEQKQVQSNSRLMDIVLQWTLDPRFCRSRGNALNDQSFSTADVNEKTSPNHSADKEGQSIPALPVERMDSHTSAGVASDSDVHLVSFGVDRSEEVDTDSPILDGFTSVSDSCPSTPASTQSSVISHTTTRSSSLVPTDSRSTVDGIDCSTMLSGTHPNTLSYADVEVSEVEPAISSEDPDTAISTPTCSETDPPSLPQGLQEHDWILEIRSLASKLIDKWTKLPKENYRIPRLERQETEKELHVANCAGSSLISLGHIDNQKSAASWGLATTTTATSRAKRSATDNGSKSSSSNCDLPAVENNSLHKLSKAERRKLFEAQVIAAEAEKSVSSLEEASKSPSMADELRDLLLRALVDEMKTGQPTAIDTELMNLDDGKIVALLTTFLQMLPHLLSKVTTSKELATLMRRCADMTERSGVSDSSEALPPGWQSAVDPSGRTYYYNMDTKVVRWERPVACEAAKDVETSSTVVRNAEVIVDPVVREKMEKNFTVEIGNYILRLLRPYRLPNCLTGRIQSEDDLVHIARKLTHAFVSKELRRSRHSRTLTLTPVLQERIRSSLTRYMTSRGAVYKRRHKTNLTTDPLSPNVVPT</sequence>
<dbReference type="Pfam" id="PF00856">
    <property type="entry name" value="SET"/>
    <property type="match status" value="1"/>
</dbReference>
<dbReference type="GO" id="GO:0005694">
    <property type="term" value="C:chromosome"/>
    <property type="evidence" value="ECO:0007669"/>
    <property type="project" value="UniProtKB-SubCell"/>
</dbReference>
<dbReference type="SUPFAM" id="SSF51045">
    <property type="entry name" value="WW domain"/>
    <property type="match status" value="1"/>
</dbReference>
<keyword evidence="10" id="KW-0539">Nucleus</keyword>
<evidence type="ECO:0000256" key="4">
    <source>
        <dbReference type="ARBA" id="ARBA00022454"/>
    </source>
</evidence>
<dbReference type="Gene3D" id="1.10.1740.100">
    <property type="entry name" value="Set2, Rpb1 interacting domain"/>
    <property type="match status" value="1"/>
</dbReference>
<dbReference type="GO" id="GO:0032259">
    <property type="term" value="P:methylation"/>
    <property type="evidence" value="ECO:0007669"/>
    <property type="project" value="UniProtKB-KW"/>
</dbReference>
<dbReference type="GO" id="GO:0006355">
    <property type="term" value="P:regulation of DNA-templated transcription"/>
    <property type="evidence" value="ECO:0007669"/>
    <property type="project" value="InterPro"/>
</dbReference>
<feature type="compositionally biased region" description="Low complexity" evidence="11">
    <location>
        <begin position="578"/>
        <end position="595"/>
    </location>
</feature>
<evidence type="ECO:0000313" key="16">
    <source>
        <dbReference type="EMBL" id="KAF5399803.1"/>
    </source>
</evidence>
<dbReference type="EMBL" id="LUCH01003713">
    <property type="protein sequence ID" value="KAF5399803.1"/>
    <property type="molecule type" value="Genomic_DNA"/>
</dbReference>
<feature type="compositionally biased region" description="Basic and acidic residues" evidence="11">
    <location>
        <begin position="432"/>
        <end position="444"/>
    </location>
</feature>
<dbReference type="InterPro" id="IPR036020">
    <property type="entry name" value="WW_dom_sf"/>
</dbReference>
<evidence type="ECO:0000256" key="9">
    <source>
        <dbReference type="ARBA" id="ARBA00023163"/>
    </source>
</evidence>
<keyword evidence="9" id="KW-0804">Transcription</keyword>
<keyword evidence="8" id="KW-0805">Transcription regulation</keyword>
<dbReference type="Gene3D" id="2.20.70.10">
    <property type="match status" value="1"/>
</dbReference>
<dbReference type="InterPro" id="IPR013257">
    <property type="entry name" value="SRI"/>
</dbReference>
<keyword evidence="7" id="KW-0949">S-adenosyl-L-methionine</keyword>
<feature type="region of interest" description="Disordered" evidence="11">
    <location>
        <begin position="342"/>
        <end position="654"/>
    </location>
</feature>
<accession>A0A8J4WG28</accession>
<feature type="compositionally biased region" description="Basic and acidic residues" evidence="11">
    <location>
        <begin position="481"/>
        <end position="552"/>
    </location>
</feature>
<evidence type="ECO:0000259" key="12">
    <source>
        <dbReference type="PROSITE" id="PS50020"/>
    </source>
</evidence>
<dbReference type="CDD" id="cd00201">
    <property type="entry name" value="WW"/>
    <property type="match status" value="1"/>
</dbReference>
<feature type="compositionally biased region" description="Basic residues" evidence="11">
    <location>
        <begin position="401"/>
        <end position="412"/>
    </location>
</feature>
<feature type="compositionally biased region" description="Low complexity" evidence="11">
    <location>
        <begin position="390"/>
        <end position="400"/>
    </location>
</feature>
<feature type="compositionally biased region" description="Polar residues" evidence="11">
    <location>
        <begin position="108"/>
        <end position="121"/>
    </location>
</feature>
<dbReference type="InterPro" id="IPR038190">
    <property type="entry name" value="SRI_sf"/>
</dbReference>
<gene>
    <name evidence="16" type="ORF">PHET_07041</name>
</gene>
<comment type="caution">
    <text evidence="16">The sequence shown here is derived from an EMBL/GenBank/DDBJ whole genome shotgun (WGS) entry which is preliminary data.</text>
</comment>
<dbReference type="SMART" id="SM00456">
    <property type="entry name" value="WW"/>
    <property type="match status" value="1"/>
</dbReference>
<dbReference type="GO" id="GO:0140955">
    <property type="term" value="F:histone H3K36 trimethyltransferase activity"/>
    <property type="evidence" value="ECO:0007669"/>
    <property type="project" value="UniProtKB-EC"/>
</dbReference>
<dbReference type="InterPro" id="IPR003616">
    <property type="entry name" value="Post-SET_dom"/>
</dbReference>
<dbReference type="EC" id="2.1.1.359" evidence="3"/>
<evidence type="ECO:0000259" key="14">
    <source>
        <dbReference type="PROSITE" id="PS50868"/>
    </source>
</evidence>
<feature type="region of interest" description="Disordered" evidence="11">
    <location>
        <begin position="1378"/>
        <end position="1401"/>
    </location>
</feature>
<dbReference type="InterPro" id="IPR006560">
    <property type="entry name" value="AWS_dom"/>
</dbReference>
<feature type="compositionally biased region" description="Basic and acidic residues" evidence="11">
    <location>
        <begin position="123"/>
        <end position="132"/>
    </location>
</feature>
<dbReference type="Gene3D" id="2.170.270.10">
    <property type="entry name" value="SET domain"/>
    <property type="match status" value="1"/>
</dbReference>
<evidence type="ECO:0000256" key="10">
    <source>
        <dbReference type="ARBA" id="ARBA00023242"/>
    </source>
</evidence>
<dbReference type="GO" id="GO:0005634">
    <property type="term" value="C:nucleus"/>
    <property type="evidence" value="ECO:0007669"/>
    <property type="project" value="UniProtKB-SubCell"/>
</dbReference>
<evidence type="ECO:0000256" key="6">
    <source>
        <dbReference type="ARBA" id="ARBA00022679"/>
    </source>
</evidence>
<feature type="compositionally biased region" description="Basic and acidic residues" evidence="11">
    <location>
        <begin position="562"/>
        <end position="577"/>
    </location>
</feature>
<feature type="compositionally biased region" description="Polar residues" evidence="11">
    <location>
        <begin position="1489"/>
        <end position="1502"/>
    </location>
</feature>
<dbReference type="InterPro" id="IPR001202">
    <property type="entry name" value="WW_dom"/>
</dbReference>
<keyword evidence="4" id="KW-0158">Chromosome</keyword>
<keyword evidence="5" id="KW-0489">Methyltransferase</keyword>
<dbReference type="PROSITE" id="PS50020">
    <property type="entry name" value="WW_DOMAIN_2"/>
    <property type="match status" value="1"/>
</dbReference>
<feature type="region of interest" description="Disordered" evidence="11">
    <location>
        <begin position="1310"/>
        <end position="1345"/>
    </location>
</feature>
<feature type="domain" description="Post-SET" evidence="14">
    <location>
        <begin position="1079"/>
        <end position="1095"/>
    </location>
</feature>
<feature type="domain" description="AWS" evidence="15">
    <location>
        <begin position="899"/>
        <end position="952"/>
    </location>
</feature>
<dbReference type="PROSITE" id="PS50868">
    <property type="entry name" value="POST_SET"/>
    <property type="match status" value="1"/>
</dbReference>
<evidence type="ECO:0000256" key="5">
    <source>
        <dbReference type="ARBA" id="ARBA00022603"/>
    </source>
</evidence>
<protein>
    <recommendedName>
        <fullName evidence="3">[histone H3]-lysine(36) N-trimethyltransferase</fullName>
        <ecNumber evidence="3">2.1.1.359</ecNumber>
    </recommendedName>
</protein>
<evidence type="ECO:0000259" key="13">
    <source>
        <dbReference type="PROSITE" id="PS50280"/>
    </source>
</evidence>
<feature type="region of interest" description="Disordered" evidence="11">
    <location>
        <begin position="1477"/>
        <end position="1502"/>
    </location>
</feature>
<dbReference type="InterPro" id="IPR044437">
    <property type="entry name" value="SETD2/Set2_SET"/>
</dbReference>
<dbReference type="PROSITE" id="PS50280">
    <property type="entry name" value="SET"/>
    <property type="match status" value="1"/>
</dbReference>
<feature type="domain" description="WW" evidence="12">
    <location>
        <begin position="1627"/>
        <end position="1660"/>
    </location>
</feature>
<dbReference type="SUPFAM" id="SSF82199">
    <property type="entry name" value="SET domain"/>
    <property type="match status" value="1"/>
</dbReference>
<feature type="region of interest" description="Disordered" evidence="11">
    <location>
        <begin position="1"/>
        <end position="36"/>
    </location>
</feature>
<feature type="region of interest" description="Disordered" evidence="11">
    <location>
        <begin position="107"/>
        <end position="132"/>
    </location>
</feature>
<keyword evidence="6" id="KW-0808">Transferase</keyword>
<organism evidence="16 17">
    <name type="scientific">Paragonimus heterotremus</name>
    <dbReference type="NCBI Taxonomy" id="100268"/>
    <lineage>
        <taxon>Eukaryota</taxon>
        <taxon>Metazoa</taxon>
        <taxon>Spiralia</taxon>
        <taxon>Lophotrochozoa</taxon>
        <taxon>Platyhelminthes</taxon>
        <taxon>Trematoda</taxon>
        <taxon>Digenea</taxon>
        <taxon>Plagiorchiida</taxon>
        <taxon>Troglotremata</taxon>
        <taxon>Troglotrematidae</taxon>
        <taxon>Paragonimus</taxon>
    </lineage>
</organism>
<dbReference type="PROSITE" id="PS51215">
    <property type="entry name" value="AWS"/>
    <property type="match status" value="1"/>
</dbReference>
<dbReference type="CDD" id="cd19172">
    <property type="entry name" value="SET_SETD2"/>
    <property type="match status" value="1"/>
</dbReference>
<keyword evidence="17" id="KW-1185">Reference proteome</keyword>